<dbReference type="EMBL" id="FQUL01000052">
    <property type="protein sequence ID" value="SHE99896.1"/>
    <property type="molecule type" value="Genomic_DNA"/>
</dbReference>
<accession>A0A1M4Y2U6</accession>
<dbReference type="Proteomes" id="UP000184295">
    <property type="component" value="Unassembled WGS sequence"/>
</dbReference>
<reference evidence="3" key="1">
    <citation type="submission" date="2016-11" db="EMBL/GenBank/DDBJ databases">
        <authorList>
            <person name="Varghese N."/>
            <person name="Submissions S."/>
        </authorList>
    </citation>
    <scope>NUCLEOTIDE SEQUENCE [LARGE SCALE GENOMIC DNA]</scope>
    <source>
        <strain evidence="3">DSM 19514</strain>
    </source>
</reference>
<feature type="region of interest" description="Disordered" evidence="1">
    <location>
        <begin position="49"/>
        <end position="68"/>
    </location>
</feature>
<evidence type="ECO:0000256" key="1">
    <source>
        <dbReference type="SAM" id="MobiDB-lite"/>
    </source>
</evidence>
<keyword evidence="3" id="KW-1185">Reference proteome</keyword>
<name>A0A1M4Y2U6_9ACTN</name>
<organism evidence="2 3">
    <name type="scientific">Ferrithrix thermotolerans DSM 19514</name>
    <dbReference type="NCBI Taxonomy" id="1121881"/>
    <lineage>
        <taxon>Bacteria</taxon>
        <taxon>Bacillati</taxon>
        <taxon>Actinomycetota</taxon>
        <taxon>Acidimicrobiia</taxon>
        <taxon>Acidimicrobiales</taxon>
        <taxon>Acidimicrobiaceae</taxon>
        <taxon>Ferrithrix</taxon>
    </lineage>
</organism>
<evidence type="ECO:0000313" key="2">
    <source>
        <dbReference type="EMBL" id="SHE99896.1"/>
    </source>
</evidence>
<proteinExistence type="predicted"/>
<evidence type="ECO:0000313" key="3">
    <source>
        <dbReference type="Proteomes" id="UP000184295"/>
    </source>
</evidence>
<gene>
    <name evidence="2" type="ORF">SAMN02745225_02214</name>
</gene>
<dbReference type="AlphaFoldDB" id="A0A1M4Y2U6"/>
<protein>
    <submittedName>
        <fullName evidence="2">Uncharacterized protein</fullName>
    </submittedName>
</protein>
<sequence length="95" mass="10584">MRSQRLDRAPIKEDSDVFETYQSKGDVDRIGGYRGDLVFVFHTSTAKSAPVPKANASPRSVLNKPHPREVPGSAWVPRVVRRFFVSGSSSLSPLW</sequence>